<dbReference type="AlphaFoldDB" id="A0A6A5WFH6"/>
<dbReference type="Proteomes" id="UP000799779">
    <property type="component" value="Unassembled WGS sequence"/>
</dbReference>
<dbReference type="Pfam" id="PF26639">
    <property type="entry name" value="Het-6_barrel"/>
    <property type="match status" value="1"/>
</dbReference>
<reference evidence="1" key="1">
    <citation type="journal article" date="2020" name="Stud. Mycol.">
        <title>101 Dothideomycetes genomes: a test case for predicting lifestyles and emergence of pathogens.</title>
        <authorList>
            <person name="Haridas S."/>
            <person name="Albert R."/>
            <person name="Binder M."/>
            <person name="Bloem J."/>
            <person name="Labutti K."/>
            <person name="Salamov A."/>
            <person name="Andreopoulos B."/>
            <person name="Baker S."/>
            <person name="Barry K."/>
            <person name="Bills G."/>
            <person name="Bluhm B."/>
            <person name="Cannon C."/>
            <person name="Castanera R."/>
            <person name="Culley D."/>
            <person name="Daum C."/>
            <person name="Ezra D."/>
            <person name="Gonzalez J."/>
            <person name="Henrissat B."/>
            <person name="Kuo A."/>
            <person name="Liang C."/>
            <person name="Lipzen A."/>
            <person name="Lutzoni F."/>
            <person name="Magnuson J."/>
            <person name="Mondo S."/>
            <person name="Nolan M."/>
            <person name="Ohm R."/>
            <person name="Pangilinan J."/>
            <person name="Park H.-J."/>
            <person name="Ramirez L."/>
            <person name="Alfaro M."/>
            <person name="Sun H."/>
            <person name="Tritt A."/>
            <person name="Yoshinaga Y."/>
            <person name="Zwiers L.-H."/>
            <person name="Turgeon B."/>
            <person name="Goodwin S."/>
            <person name="Spatafora J."/>
            <person name="Crous P."/>
            <person name="Grigoriev I."/>
        </authorList>
    </citation>
    <scope>NUCLEOTIDE SEQUENCE</scope>
    <source>
        <strain evidence="1">CBS 123094</strain>
    </source>
</reference>
<gene>
    <name evidence="1" type="ORF">P154DRAFT_522563</name>
</gene>
<accession>A0A6A5WFH6</accession>
<sequence length="64" mass="6977">MGTCFHTVQAGDVLVLFKGTREPIVLRQTEENHAVIGPAYVAGVNDPNGPLHDGISKMRKYTLI</sequence>
<keyword evidence="2" id="KW-1185">Reference proteome</keyword>
<evidence type="ECO:0000313" key="1">
    <source>
        <dbReference type="EMBL" id="KAF2000372.1"/>
    </source>
</evidence>
<proteinExistence type="predicted"/>
<dbReference type="EMBL" id="ML977589">
    <property type="protein sequence ID" value="KAF2000372.1"/>
    <property type="molecule type" value="Genomic_DNA"/>
</dbReference>
<protein>
    <submittedName>
        <fullName evidence="1">Uncharacterized protein</fullName>
    </submittedName>
</protein>
<organism evidence="1 2">
    <name type="scientific">Amniculicola lignicola CBS 123094</name>
    <dbReference type="NCBI Taxonomy" id="1392246"/>
    <lineage>
        <taxon>Eukaryota</taxon>
        <taxon>Fungi</taxon>
        <taxon>Dikarya</taxon>
        <taxon>Ascomycota</taxon>
        <taxon>Pezizomycotina</taxon>
        <taxon>Dothideomycetes</taxon>
        <taxon>Pleosporomycetidae</taxon>
        <taxon>Pleosporales</taxon>
        <taxon>Amniculicolaceae</taxon>
        <taxon>Amniculicola</taxon>
    </lineage>
</organism>
<evidence type="ECO:0000313" key="2">
    <source>
        <dbReference type="Proteomes" id="UP000799779"/>
    </source>
</evidence>
<name>A0A6A5WFH6_9PLEO</name>